<proteinExistence type="predicted"/>
<feature type="non-terminal residue" evidence="2">
    <location>
        <position position="1"/>
    </location>
</feature>
<sequence>DPCPAWQQIRCSIVLRLPEGPVRHENWPIEEDQSGIESDESSSERKLKTPWDCQRMPR</sequence>
<dbReference type="AlphaFoldDB" id="A0A4Y2WJ83"/>
<protein>
    <submittedName>
        <fullName evidence="2">Uncharacterized protein</fullName>
    </submittedName>
</protein>
<evidence type="ECO:0000256" key="1">
    <source>
        <dbReference type="SAM" id="MobiDB-lite"/>
    </source>
</evidence>
<keyword evidence="3" id="KW-1185">Reference proteome</keyword>
<comment type="caution">
    <text evidence="2">The sequence shown here is derived from an EMBL/GenBank/DDBJ whole genome shotgun (WGS) entry which is preliminary data.</text>
</comment>
<feature type="region of interest" description="Disordered" evidence="1">
    <location>
        <begin position="22"/>
        <end position="58"/>
    </location>
</feature>
<reference evidence="2 3" key="1">
    <citation type="journal article" date="2019" name="Sci. Rep.">
        <title>Orb-weaving spider Araneus ventricosus genome elucidates the spidroin gene catalogue.</title>
        <authorList>
            <person name="Kono N."/>
            <person name="Nakamura H."/>
            <person name="Ohtoshi R."/>
            <person name="Moran D.A.P."/>
            <person name="Shinohara A."/>
            <person name="Yoshida Y."/>
            <person name="Fujiwara M."/>
            <person name="Mori M."/>
            <person name="Tomita M."/>
            <person name="Arakawa K."/>
        </authorList>
    </citation>
    <scope>NUCLEOTIDE SEQUENCE [LARGE SCALE GENOMIC DNA]</scope>
</reference>
<accession>A0A4Y2WJ83</accession>
<dbReference type="EMBL" id="BGPR01062055">
    <property type="protein sequence ID" value="GBO37563.1"/>
    <property type="molecule type" value="Genomic_DNA"/>
</dbReference>
<evidence type="ECO:0000313" key="3">
    <source>
        <dbReference type="Proteomes" id="UP000499080"/>
    </source>
</evidence>
<evidence type="ECO:0000313" key="2">
    <source>
        <dbReference type="EMBL" id="GBO37563.1"/>
    </source>
</evidence>
<name>A0A4Y2WJ83_ARAVE</name>
<organism evidence="2 3">
    <name type="scientific">Araneus ventricosus</name>
    <name type="common">Orbweaver spider</name>
    <name type="synonym">Epeira ventricosa</name>
    <dbReference type="NCBI Taxonomy" id="182803"/>
    <lineage>
        <taxon>Eukaryota</taxon>
        <taxon>Metazoa</taxon>
        <taxon>Ecdysozoa</taxon>
        <taxon>Arthropoda</taxon>
        <taxon>Chelicerata</taxon>
        <taxon>Arachnida</taxon>
        <taxon>Araneae</taxon>
        <taxon>Araneomorphae</taxon>
        <taxon>Entelegynae</taxon>
        <taxon>Araneoidea</taxon>
        <taxon>Araneidae</taxon>
        <taxon>Araneus</taxon>
    </lineage>
</organism>
<dbReference type="Proteomes" id="UP000499080">
    <property type="component" value="Unassembled WGS sequence"/>
</dbReference>
<gene>
    <name evidence="2" type="ORF">AVEN_128862_1</name>
</gene>
<feature type="compositionally biased region" description="Acidic residues" evidence="1">
    <location>
        <begin position="28"/>
        <end position="41"/>
    </location>
</feature>